<name>A0A0J6HXX8_COCPO</name>
<reference evidence="3" key="2">
    <citation type="journal article" date="2009" name="Genome Res.">
        <title>Comparative genomic analyses of the human fungal pathogens Coccidioides and their relatives.</title>
        <authorList>
            <person name="Sharpton T.J."/>
            <person name="Stajich J.E."/>
            <person name="Rounsley S.D."/>
            <person name="Gardner M.J."/>
            <person name="Wortman J.R."/>
            <person name="Jordar V.S."/>
            <person name="Maiti R."/>
            <person name="Kodira C.D."/>
            <person name="Neafsey D.E."/>
            <person name="Zeng Q."/>
            <person name="Hung C.-Y."/>
            <person name="McMahan C."/>
            <person name="Muszewska A."/>
            <person name="Grynberg M."/>
            <person name="Mandel M.A."/>
            <person name="Kellner E.M."/>
            <person name="Barker B.M."/>
            <person name="Galgiani J.N."/>
            <person name="Orbach M.J."/>
            <person name="Kirkland T.N."/>
            <person name="Cole G.T."/>
            <person name="Henn M.R."/>
            <person name="Birren B.W."/>
            <person name="Taylor J.W."/>
        </authorList>
    </citation>
    <scope>NUCLEOTIDE SEQUENCE [LARGE SCALE GENOMIC DNA]</scope>
    <source>
        <strain evidence="3">RMSCC 3488</strain>
    </source>
</reference>
<accession>A0A0J6HXX8</accession>
<keyword evidence="1" id="KW-1133">Transmembrane helix</keyword>
<dbReference type="PANTHER" id="PTHR38636:SF1">
    <property type="entry name" value="CHLORIDE CHANNEL PROTEIN CLC-D"/>
    <property type="match status" value="1"/>
</dbReference>
<keyword evidence="1" id="KW-0472">Membrane</keyword>
<evidence type="ECO:0000256" key="1">
    <source>
        <dbReference type="SAM" id="Phobius"/>
    </source>
</evidence>
<evidence type="ECO:0000313" key="2">
    <source>
        <dbReference type="EMBL" id="KMM63812.1"/>
    </source>
</evidence>
<dbReference type="AlphaFoldDB" id="A0A0J6HXX8"/>
<organism evidence="2 3">
    <name type="scientific">Coccidioides posadasii RMSCC 3488</name>
    <dbReference type="NCBI Taxonomy" id="454284"/>
    <lineage>
        <taxon>Eukaryota</taxon>
        <taxon>Fungi</taxon>
        <taxon>Dikarya</taxon>
        <taxon>Ascomycota</taxon>
        <taxon>Pezizomycotina</taxon>
        <taxon>Eurotiomycetes</taxon>
        <taxon>Eurotiomycetidae</taxon>
        <taxon>Onygenales</taxon>
        <taxon>Onygenaceae</taxon>
        <taxon>Coccidioides</taxon>
    </lineage>
</organism>
<dbReference type="InterPro" id="IPR013869">
    <property type="entry name" value="DUF1757"/>
</dbReference>
<feature type="transmembrane region" description="Helical" evidence="1">
    <location>
        <begin position="25"/>
        <end position="48"/>
    </location>
</feature>
<feature type="transmembrane region" description="Helical" evidence="1">
    <location>
        <begin position="109"/>
        <end position="126"/>
    </location>
</feature>
<sequence>MDKIFPHPPYAEDQPHSHIILPLHVIRAGLTVGSILSVVSATIFTAAKQPRTVPVYTTRLITYASRGSVAGMLAGAGMVTFKMRGREEIEWQDRSWRLLENKGQMEMDRWVPAGGVLGAVACVVAARRGKVPSLGTGTAALGGLGLGVAGGAAGYAGWRYGVHGGRFD</sequence>
<reference evidence="2 3" key="1">
    <citation type="submission" date="2007-06" db="EMBL/GenBank/DDBJ databases">
        <title>The Genome Sequence of Coccidioides posadasii RMSCC_3488.</title>
        <authorList>
            <consortium name="Coccidioides Genome Resources Consortium"/>
            <consortium name="The Broad Institute Genome Sequencing Platform"/>
            <person name="Henn M.R."/>
            <person name="Sykes S."/>
            <person name="Young S."/>
            <person name="Jaffe D."/>
            <person name="Berlin A."/>
            <person name="Alvarez P."/>
            <person name="Butler J."/>
            <person name="Gnerre S."/>
            <person name="Grabherr M."/>
            <person name="Mauceli E."/>
            <person name="Brockman W."/>
            <person name="Kodira C."/>
            <person name="Alvarado L."/>
            <person name="Zeng Q."/>
            <person name="Crawford M."/>
            <person name="Antoine C."/>
            <person name="Devon K."/>
            <person name="Galgiani J."/>
            <person name="Orsborn K."/>
            <person name="Lewis M.L."/>
            <person name="Nusbaum C."/>
            <person name="Galagan J."/>
            <person name="Birren B."/>
        </authorList>
    </citation>
    <scope>NUCLEOTIDE SEQUENCE [LARGE SCALE GENOMIC DNA]</scope>
    <source>
        <strain evidence="2 3">RMSCC 3488</strain>
    </source>
</reference>
<dbReference type="EMBL" id="DS268109">
    <property type="protein sequence ID" value="KMM63812.1"/>
    <property type="molecule type" value="Genomic_DNA"/>
</dbReference>
<protein>
    <submittedName>
        <fullName evidence="2">Uncharacterized protein</fullName>
    </submittedName>
</protein>
<evidence type="ECO:0000313" key="3">
    <source>
        <dbReference type="Proteomes" id="UP000054567"/>
    </source>
</evidence>
<proteinExistence type="predicted"/>
<reference evidence="3" key="3">
    <citation type="journal article" date="2010" name="Genome Res.">
        <title>Population genomic sequencing of Coccidioides fungi reveals recent hybridization and transposon control.</title>
        <authorList>
            <person name="Neafsey D.E."/>
            <person name="Barker B.M."/>
            <person name="Sharpton T.J."/>
            <person name="Stajich J.E."/>
            <person name="Park D.J."/>
            <person name="Whiston E."/>
            <person name="Hung C.-Y."/>
            <person name="McMahan C."/>
            <person name="White J."/>
            <person name="Sykes S."/>
            <person name="Heiman D."/>
            <person name="Young S."/>
            <person name="Zeng Q."/>
            <person name="Abouelleil A."/>
            <person name="Aftuck L."/>
            <person name="Bessette D."/>
            <person name="Brown A."/>
            <person name="FitzGerald M."/>
            <person name="Lui A."/>
            <person name="Macdonald J.P."/>
            <person name="Priest M."/>
            <person name="Orbach M.J."/>
            <person name="Galgiani J.N."/>
            <person name="Kirkland T.N."/>
            <person name="Cole G.T."/>
            <person name="Birren B.W."/>
            <person name="Henn M.R."/>
            <person name="Taylor J.W."/>
            <person name="Rounsley S.D."/>
        </authorList>
    </citation>
    <scope>NUCLEOTIDE SEQUENCE [LARGE SCALE GENOMIC DNA]</scope>
    <source>
        <strain evidence="3">RMSCC 3488</strain>
    </source>
</reference>
<gene>
    <name evidence="2" type="ORF">CPAG_00166</name>
</gene>
<dbReference type="Pfam" id="PF08560">
    <property type="entry name" value="DUF1757"/>
    <property type="match status" value="1"/>
</dbReference>
<feature type="transmembrane region" description="Helical" evidence="1">
    <location>
        <begin position="138"/>
        <end position="158"/>
    </location>
</feature>
<feature type="transmembrane region" description="Helical" evidence="1">
    <location>
        <begin position="60"/>
        <end position="81"/>
    </location>
</feature>
<keyword evidence="1" id="KW-0812">Transmembrane</keyword>
<dbReference type="VEuPathDB" id="FungiDB:CPAG_00166"/>
<dbReference type="PANTHER" id="PTHR38636">
    <property type="entry name" value="PROTEIN CBG20488"/>
    <property type="match status" value="1"/>
</dbReference>
<dbReference type="Proteomes" id="UP000054567">
    <property type="component" value="Unassembled WGS sequence"/>
</dbReference>